<dbReference type="GO" id="GO:0004674">
    <property type="term" value="F:protein serine/threonine kinase activity"/>
    <property type="evidence" value="ECO:0007669"/>
    <property type="project" value="UniProtKB-KW"/>
</dbReference>
<dbReference type="VEuPathDB" id="MicrosporidiaDB:HERIO_1743"/>
<comment type="caution">
    <text evidence="12">The sequence shown here is derived from an EMBL/GenBank/DDBJ whole genome shotgun (WGS) entry which is preliminary data.</text>
</comment>
<evidence type="ECO:0000256" key="2">
    <source>
        <dbReference type="ARBA" id="ARBA00022527"/>
    </source>
</evidence>
<dbReference type="InterPro" id="IPR008271">
    <property type="entry name" value="Ser/Thr_kinase_AS"/>
</dbReference>
<dbReference type="SUPFAM" id="SSF56112">
    <property type="entry name" value="Protein kinase-like (PK-like)"/>
    <property type="match status" value="1"/>
</dbReference>
<accession>A0A1X0QGX3</accession>
<keyword evidence="6 9" id="KW-0067">ATP-binding</keyword>
<feature type="domain" description="Protein kinase" evidence="11">
    <location>
        <begin position="4"/>
        <end position="267"/>
    </location>
</feature>
<evidence type="ECO:0000256" key="10">
    <source>
        <dbReference type="RuleBase" id="RU000304"/>
    </source>
</evidence>
<name>A0A1X0QGX3_9MICR</name>
<comment type="catalytic activity">
    <reaction evidence="7">
        <text>L-threonyl-[protein] + ATP = O-phospho-L-threonyl-[protein] + ADP + H(+)</text>
        <dbReference type="Rhea" id="RHEA:46608"/>
        <dbReference type="Rhea" id="RHEA-COMP:11060"/>
        <dbReference type="Rhea" id="RHEA-COMP:11605"/>
        <dbReference type="ChEBI" id="CHEBI:15378"/>
        <dbReference type="ChEBI" id="CHEBI:30013"/>
        <dbReference type="ChEBI" id="CHEBI:30616"/>
        <dbReference type="ChEBI" id="CHEBI:61977"/>
        <dbReference type="ChEBI" id="CHEBI:456216"/>
        <dbReference type="EC" id="2.7.11.1"/>
    </reaction>
</comment>
<keyword evidence="2 10" id="KW-0723">Serine/threonine-protein kinase</keyword>
<evidence type="ECO:0000259" key="11">
    <source>
        <dbReference type="PROSITE" id="PS50011"/>
    </source>
</evidence>
<keyword evidence="4 9" id="KW-0547">Nucleotide-binding</keyword>
<dbReference type="PANTHER" id="PTHR44899:SF3">
    <property type="entry name" value="SERINE_THREONINE-PROTEIN KINASE NEK1"/>
    <property type="match status" value="1"/>
</dbReference>
<dbReference type="EC" id="2.7.11.1" evidence="1"/>
<dbReference type="Proteomes" id="UP000192501">
    <property type="component" value="Unassembled WGS sequence"/>
</dbReference>
<feature type="binding site" evidence="9">
    <location>
        <position position="33"/>
    </location>
    <ligand>
        <name>ATP</name>
        <dbReference type="ChEBI" id="CHEBI:30616"/>
    </ligand>
</feature>
<keyword evidence="5" id="KW-0418">Kinase</keyword>
<sequence length="289" mass="33893">MENYKFIEKIGRGTHGTAYLLKSYLDNKLVVCKSISSKYAKHANREINILKRCKHKRVIRMIDFIKVSDSMYIILEYANCGTLDSMIKYYVKSAKKPPTGLVWSAISQISDALYYLHSNSIIHRDIKPANILICKTTYEKTDYLEFKLCDFSLSTETKDKIENRLIVGTPYYMAPEIIEKKPYDHKIDIWSLGVILYELINLERPFSAENREKLYAKIVRSKIDQTKINTSDPDLNQLIKQCFLDSDKRISSLELARNNKIRLHLTTIELKQREIRIKELEEKIRLLEK</sequence>
<dbReference type="InterPro" id="IPR000719">
    <property type="entry name" value="Prot_kinase_dom"/>
</dbReference>
<dbReference type="Gene3D" id="1.10.510.10">
    <property type="entry name" value="Transferase(Phosphotransferase) domain 1"/>
    <property type="match status" value="1"/>
</dbReference>
<dbReference type="PROSITE" id="PS00108">
    <property type="entry name" value="PROTEIN_KINASE_ST"/>
    <property type="match status" value="1"/>
</dbReference>
<proteinExistence type="inferred from homology"/>
<dbReference type="VEuPathDB" id="MicrosporidiaDB:A0H76_1749"/>
<dbReference type="EMBL" id="LTAI01000392">
    <property type="protein sequence ID" value="ORD98904.1"/>
    <property type="molecule type" value="Genomic_DNA"/>
</dbReference>
<evidence type="ECO:0000256" key="3">
    <source>
        <dbReference type="ARBA" id="ARBA00022679"/>
    </source>
</evidence>
<dbReference type="AlphaFoldDB" id="A0A1X0QGX3"/>
<evidence type="ECO:0000256" key="6">
    <source>
        <dbReference type="ARBA" id="ARBA00022840"/>
    </source>
</evidence>
<dbReference type="InterPro" id="IPR051131">
    <property type="entry name" value="NEK_Ser/Thr_kinase_NIMA"/>
</dbReference>
<reference evidence="12 13" key="1">
    <citation type="journal article" date="2017" name="Environ. Microbiol.">
        <title>Decay of the glycolytic pathway and adaptation to intranuclear parasitism within Enterocytozoonidae microsporidia.</title>
        <authorList>
            <person name="Wiredu Boakye D."/>
            <person name="Jaroenlak P."/>
            <person name="Prachumwat A."/>
            <person name="Williams T.A."/>
            <person name="Bateman K.S."/>
            <person name="Itsathitphaisarn O."/>
            <person name="Sritunyalucksana K."/>
            <person name="Paszkiewicz K.H."/>
            <person name="Moore K.A."/>
            <person name="Stentiford G.D."/>
            <person name="Williams B.A."/>
        </authorList>
    </citation>
    <scope>NUCLEOTIDE SEQUENCE [LARGE SCALE GENOMIC DNA]</scope>
    <source>
        <strain evidence="13">canceri</strain>
    </source>
</reference>
<gene>
    <name evidence="12" type="primary">NEKL2</name>
    <name evidence="12" type="ORF">A0H76_1749</name>
</gene>
<dbReference type="PANTHER" id="PTHR44899">
    <property type="entry name" value="CAMK FAMILY PROTEIN KINASE"/>
    <property type="match status" value="1"/>
</dbReference>
<dbReference type="InterPro" id="IPR011009">
    <property type="entry name" value="Kinase-like_dom_sf"/>
</dbReference>
<dbReference type="SMART" id="SM00220">
    <property type="entry name" value="S_TKc"/>
    <property type="match status" value="1"/>
</dbReference>
<comment type="catalytic activity">
    <reaction evidence="8">
        <text>L-seryl-[protein] + ATP = O-phospho-L-seryl-[protein] + ADP + H(+)</text>
        <dbReference type="Rhea" id="RHEA:17989"/>
        <dbReference type="Rhea" id="RHEA-COMP:9863"/>
        <dbReference type="Rhea" id="RHEA-COMP:11604"/>
        <dbReference type="ChEBI" id="CHEBI:15378"/>
        <dbReference type="ChEBI" id="CHEBI:29999"/>
        <dbReference type="ChEBI" id="CHEBI:30616"/>
        <dbReference type="ChEBI" id="CHEBI:83421"/>
        <dbReference type="ChEBI" id="CHEBI:456216"/>
        <dbReference type="EC" id="2.7.11.1"/>
    </reaction>
</comment>
<dbReference type="GO" id="GO:0005524">
    <property type="term" value="F:ATP binding"/>
    <property type="evidence" value="ECO:0007669"/>
    <property type="project" value="UniProtKB-UniRule"/>
</dbReference>
<evidence type="ECO:0000256" key="9">
    <source>
        <dbReference type="PROSITE-ProRule" id="PRU10141"/>
    </source>
</evidence>
<evidence type="ECO:0000256" key="8">
    <source>
        <dbReference type="ARBA" id="ARBA00048679"/>
    </source>
</evidence>
<evidence type="ECO:0000256" key="5">
    <source>
        <dbReference type="ARBA" id="ARBA00022777"/>
    </source>
</evidence>
<evidence type="ECO:0000256" key="1">
    <source>
        <dbReference type="ARBA" id="ARBA00012513"/>
    </source>
</evidence>
<evidence type="ECO:0000313" key="12">
    <source>
        <dbReference type="EMBL" id="ORD98904.1"/>
    </source>
</evidence>
<dbReference type="PROSITE" id="PS50011">
    <property type="entry name" value="PROTEIN_KINASE_DOM"/>
    <property type="match status" value="1"/>
</dbReference>
<keyword evidence="3" id="KW-0808">Transferase</keyword>
<organism evidence="12 13">
    <name type="scientific">Hepatospora eriocheir</name>
    <dbReference type="NCBI Taxonomy" id="1081669"/>
    <lineage>
        <taxon>Eukaryota</taxon>
        <taxon>Fungi</taxon>
        <taxon>Fungi incertae sedis</taxon>
        <taxon>Microsporidia</taxon>
        <taxon>Hepatosporidae</taxon>
        <taxon>Hepatospora</taxon>
    </lineage>
</organism>
<evidence type="ECO:0000256" key="4">
    <source>
        <dbReference type="ARBA" id="ARBA00022741"/>
    </source>
</evidence>
<dbReference type="PROSITE" id="PS00107">
    <property type="entry name" value="PROTEIN_KINASE_ATP"/>
    <property type="match status" value="1"/>
</dbReference>
<dbReference type="PIRSF" id="PIRSF000654">
    <property type="entry name" value="Integrin-linked_kinase"/>
    <property type="match status" value="1"/>
</dbReference>
<dbReference type="InterPro" id="IPR017441">
    <property type="entry name" value="Protein_kinase_ATP_BS"/>
</dbReference>
<dbReference type="Pfam" id="PF00069">
    <property type="entry name" value="Pkinase"/>
    <property type="match status" value="1"/>
</dbReference>
<comment type="similarity">
    <text evidence="10">Belongs to the protein kinase superfamily.</text>
</comment>
<protein>
    <recommendedName>
        <fullName evidence="1">non-specific serine/threonine protein kinase</fullName>
        <ecNumber evidence="1">2.7.11.1</ecNumber>
    </recommendedName>
</protein>
<evidence type="ECO:0000256" key="7">
    <source>
        <dbReference type="ARBA" id="ARBA00047899"/>
    </source>
</evidence>
<evidence type="ECO:0000313" key="13">
    <source>
        <dbReference type="Proteomes" id="UP000192501"/>
    </source>
</evidence>